<keyword evidence="1 6" id="KW-0489">Methyltransferase</keyword>
<feature type="repeat" description="ANK" evidence="4">
    <location>
        <begin position="48"/>
        <end position="80"/>
    </location>
</feature>
<evidence type="ECO:0000256" key="2">
    <source>
        <dbReference type="ARBA" id="ARBA00022679"/>
    </source>
</evidence>
<reference evidence="6 7" key="1">
    <citation type="submission" date="2019-04" db="EMBL/GenBank/DDBJ databases">
        <title>Annotation for the trematode Fasciola gigantica.</title>
        <authorList>
            <person name="Choi Y.-J."/>
        </authorList>
    </citation>
    <scope>NUCLEOTIDE SEQUENCE [LARGE SCALE GENOMIC DNA]</scope>
    <source>
        <strain evidence="6">Uganda_cow_1</strain>
    </source>
</reference>
<dbReference type="GO" id="GO:0005634">
    <property type="term" value="C:nucleus"/>
    <property type="evidence" value="ECO:0007669"/>
    <property type="project" value="TreeGrafter"/>
</dbReference>
<keyword evidence="3" id="KW-0949">S-adenosyl-L-methionine</keyword>
<dbReference type="OrthoDB" id="6225260at2759"/>
<dbReference type="PROSITE" id="PS51559">
    <property type="entry name" value="SAM_RMT2"/>
    <property type="match status" value="1"/>
</dbReference>
<dbReference type="InterPro" id="IPR036770">
    <property type="entry name" value="Ankyrin_rpt-contain_sf"/>
</dbReference>
<keyword evidence="2 6" id="KW-0808">Transferase</keyword>
<dbReference type="GO" id="GO:0008757">
    <property type="term" value="F:S-adenosylmethionine-dependent methyltransferase activity"/>
    <property type="evidence" value="ECO:0007669"/>
    <property type="project" value="TreeGrafter"/>
</dbReference>
<dbReference type="Proteomes" id="UP000316759">
    <property type="component" value="Unassembled WGS sequence"/>
</dbReference>
<dbReference type="Pfam" id="PF12796">
    <property type="entry name" value="Ank_2"/>
    <property type="match status" value="1"/>
</dbReference>
<evidence type="ECO:0000256" key="4">
    <source>
        <dbReference type="PROSITE-ProRule" id="PRU00023"/>
    </source>
</evidence>
<dbReference type="InterPro" id="IPR051038">
    <property type="entry name" value="RMT2/GAMT_Mtase"/>
</dbReference>
<dbReference type="SUPFAM" id="SSF48403">
    <property type="entry name" value="Ankyrin repeat"/>
    <property type="match status" value="1"/>
</dbReference>
<evidence type="ECO:0000313" key="7">
    <source>
        <dbReference type="Proteomes" id="UP000316759"/>
    </source>
</evidence>
<name>A0A504YBN9_FASGI</name>
<comment type="caution">
    <text evidence="6">The sequence shown here is derived from an EMBL/GenBank/DDBJ whole genome shotgun (WGS) entry which is preliminary data.</text>
</comment>
<evidence type="ECO:0000256" key="1">
    <source>
        <dbReference type="ARBA" id="ARBA00022603"/>
    </source>
</evidence>
<keyword evidence="7" id="KW-1185">Reference proteome</keyword>
<gene>
    <name evidence="6" type="ORF">FGIG_04779</name>
</gene>
<dbReference type="PANTHER" id="PTHR32379">
    <property type="entry name" value="GUANIDINOACETATE N-METHYLTRANSFERASE"/>
    <property type="match status" value="1"/>
</dbReference>
<dbReference type="InterPro" id="IPR026480">
    <property type="entry name" value="RMT2_dom"/>
</dbReference>
<dbReference type="PROSITE" id="PS50297">
    <property type="entry name" value="ANK_REP_REGION"/>
    <property type="match status" value="1"/>
</dbReference>
<dbReference type="SMART" id="SM00248">
    <property type="entry name" value="ANK"/>
    <property type="match status" value="1"/>
</dbReference>
<dbReference type="GO" id="GO:0032259">
    <property type="term" value="P:methylation"/>
    <property type="evidence" value="ECO:0007669"/>
    <property type="project" value="UniProtKB-KW"/>
</dbReference>
<dbReference type="EMBL" id="SUNJ01012921">
    <property type="protein sequence ID" value="TPP57675.1"/>
    <property type="molecule type" value="Genomic_DNA"/>
</dbReference>
<dbReference type="GO" id="GO:0005737">
    <property type="term" value="C:cytoplasm"/>
    <property type="evidence" value="ECO:0007669"/>
    <property type="project" value="TreeGrafter"/>
</dbReference>
<sequence length="387" mass="43836">MDISGECPETPLRVDLDLVLACGDGDLDRVHHLIEIEGADPCYQDLETGISVLMVAASSGHVDIVRYLLEEGAPWNAVDRKYMCAGDYAAQHGQQACIDALLDHAVMSELLLSLTLSKKNTDEDLHDHTIFMSRNPDKKPEPLAMNALYLASRLEFTPDGQRLVDKSTELAVMMDWEQPLMAKHAAWICYADQTNRPSSLRVLNVGFGMGIVDSEIQRHDPMSHVIIEAHPDVIKKMEEDGWSKKNSVCILRGRWQDVIPKLTAEIQTGASSPFDGIFFDTYAEDDLDLREFHSWLPKLLRPAQVGSRNQGGRYSYYNGVCPDNVFFHGVACETIRLHLKRLGIDCTFEPFPVQVSDPELWNNLSQRYWYFDTYFLPKCIFGTFENM</sequence>
<evidence type="ECO:0000259" key="5">
    <source>
        <dbReference type="PROSITE" id="PS51559"/>
    </source>
</evidence>
<evidence type="ECO:0000256" key="3">
    <source>
        <dbReference type="ARBA" id="ARBA00022691"/>
    </source>
</evidence>
<dbReference type="InterPro" id="IPR002110">
    <property type="entry name" value="Ankyrin_rpt"/>
</dbReference>
<dbReference type="PANTHER" id="PTHR32379:SF1">
    <property type="entry name" value="GUANIDINOACETATE N-METHYLTRANSFERASE"/>
    <property type="match status" value="1"/>
</dbReference>
<dbReference type="InterPro" id="IPR029063">
    <property type="entry name" value="SAM-dependent_MTases_sf"/>
</dbReference>
<feature type="domain" description="RMT2" evidence="5">
    <location>
        <begin position="139"/>
        <end position="387"/>
    </location>
</feature>
<dbReference type="SUPFAM" id="SSF53335">
    <property type="entry name" value="S-adenosyl-L-methionine-dependent methyltransferases"/>
    <property type="match status" value="1"/>
</dbReference>
<dbReference type="Gene3D" id="1.25.40.20">
    <property type="entry name" value="Ankyrin repeat-containing domain"/>
    <property type="match status" value="1"/>
</dbReference>
<proteinExistence type="predicted"/>
<accession>A0A504YBN9</accession>
<organism evidence="6 7">
    <name type="scientific">Fasciola gigantica</name>
    <name type="common">Giant liver fluke</name>
    <dbReference type="NCBI Taxonomy" id="46835"/>
    <lineage>
        <taxon>Eukaryota</taxon>
        <taxon>Metazoa</taxon>
        <taxon>Spiralia</taxon>
        <taxon>Lophotrochozoa</taxon>
        <taxon>Platyhelminthes</taxon>
        <taxon>Trematoda</taxon>
        <taxon>Digenea</taxon>
        <taxon>Plagiorchiida</taxon>
        <taxon>Echinostomata</taxon>
        <taxon>Echinostomatoidea</taxon>
        <taxon>Fasciolidae</taxon>
        <taxon>Fasciola</taxon>
    </lineage>
</organism>
<protein>
    <submittedName>
        <fullName evidence="6">Arginine N-methyltransferase 2</fullName>
    </submittedName>
</protein>
<evidence type="ECO:0000313" key="6">
    <source>
        <dbReference type="EMBL" id="TPP57675.1"/>
    </source>
</evidence>
<dbReference type="Gene3D" id="3.40.50.150">
    <property type="entry name" value="Vaccinia Virus protein VP39"/>
    <property type="match status" value="1"/>
</dbReference>
<dbReference type="PROSITE" id="PS50088">
    <property type="entry name" value="ANK_REPEAT"/>
    <property type="match status" value="1"/>
</dbReference>
<keyword evidence="4" id="KW-0040">ANK repeat</keyword>
<dbReference type="AlphaFoldDB" id="A0A504YBN9"/>
<dbReference type="STRING" id="46835.A0A504YBN9"/>